<dbReference type="Proteomes" id="UP001241605">
    <property type="component" value="Chromosome"/>
</dbReference>
<dbReference type="InterPro" id="IPR038084">
    <property type="entry name" value="PduO/GlcC-like_sf"/>
</dbReference>
<dbReference type="InterPro" id="IPR052517">
    <property type="entry name" value="GlcG_carb_metab_protein"/>
</dbReference>
<reference evidence="1 2" key="1">
    <citation type="submission" date="2023-05" db="EMBL/GenBank/DDBJ databases">
        <title>YMD87, complete Genome.</title>
        <authorList>
            <person name="Zhang J."/>
            <person name="Xu X."/>
        </authorList>
    </citation>
    <scope>NUCLEOTIDE SEQUENCE [LARGE SCALE GENOMIC DNA]</scope>
    <source>
        <strain evidence="1 2">YMD87</strain>
    </source>
</reference>
<organism evidence="1 2">
    <name type="scientific">Tropicibacter oceani</name>
    <dbReference type="NCBI Taxonomy" id="3058420"/>
    <lineage>
        <taxon>Bacteria</taxon>
        <taxon>Pseudomonadati</taxon>
        <taxon>Pseudomonadota</taxon>
        <taxon>Alphaproteobacteria</taxon>
        <taxon>Rhodobacterales</taxon>
        <taxon>Roseobacteraceae</taxon>
        <taxon>Tropicibacter</taxon>
    </lineage>
</organism>
<dbReference type="SUPFAM" id="SSF143744">
    <property type="entry name" value="GlcG-like"/>
    <property type="match status" value="1"/>
</dbReference>
<evidence type="ECO:0000313" key="1">
    <source>
        <dbReference type="EMBL" id="WGW02432.1"/>
    </source>
</evidence>
<dbReference type="PANTHER" id="PTHR34309:SF10">
    <property type="entry name" value="SLR1406 PROTEIN"/>
    <property type="match status" value="1"/>
</dbReference>
<dbReference type="Pfam" id="PF03928">
    <property type="entry name" value="HbpS-like"/>
    <property type="match status" value="1"/>
</dbReference>
<dbReference type="EMBL" id="CP124616">
    <property type="protein sequence ID" value="WGW02432.1"/>
    <property type="molecule type" value="Genomic_DNA"/>
</dbReference>
<evidence type="ECO:0000313" key="2">
    <source>
        <dbReference type="Proteomes" id="UP001241605"/>
    </source>
</evidence>
<dbReference type="RefSeq" id="WP_282299066.1">
    <property type="nucleotide sequence ID" value="NZ_CP124616.1"/>
</dbReference>
<dbReference type="PANTHER" id="PTHR34309">
    <property type="entry name" value="SLR1406 PROTEIN"/>
    <property type="match status" value="1"/>
</dbReference>
<accession>A0ABY8QDZ7</accession>
<name>A0ABY8QDZ7_9RHOB</name>
<dbReference type="InterPro" id="IPR005624">
    <property type="entry name" value="PduO/GlcC-like"/>
</dbReference>
<sequence>MAAISLRRARTIIRKTLEKGQEMGLKPLSVIVLDEGGHVIAFERSDGASPGRFAIAQGKAYGAVMLGMAGTAQMQRAEAQAYFIAAAGAALGGQMVPVPGGILVRDAKGRVLGAVGVTGDTSDNDAAAGRAGIEALGLVAEV</sequence>
<keyword evidence="2" id="KW-1185">Reference proteome</keyword>
<dbReference type="Gene3D" id="3.30.450.150">
    <property type="entry name" value="Haem-degrading domain"/>
    <property type="match status" value="1"/>
</dbReference>
<proteinExistence type="predicted"/>
<protein>
    <submittedName>
        <fullName evidence="1">Heme-binding protein</fullName>
    </submittedName>
</protein>
<gene>
    <name evidence="1" type="ORF">QF118_10780</name>
</gene>